<dbReference type="GO" id="GO:0003677">
    <property type="term" value="F:DNA binding"/>
    <property type="evidence" value="ECO:0007669"/>
    <property type="project" value="UniProtKB-KW"/>
</dbReference>
<evidence type="ECO:0000313" key="6">
    <source>
        <dbReference type="Proteomes" id="UP000069241"/>
    </source>
</evidence>
<dbReference type="SMART" id="SM00418">
    <property type="entry name" value="HTH_ARSR"/>
    <property type="match status" value="1"/>
</dbReference>
<dbReference type="PANTHER" id="PTHR33154">
    <property type="entry name" value="TRANSCRIPTIONAL REGULATOR, ARSR FAMILY"/>
    <property type="match status" value="1"/>
</dbReference>
<evidence type="ECO:0000259" key="4">
    <source>
        <dbReference type="PROSITE" id="PS50987"/>
    </source>
</evidence>
<organism evidence="5 6">
    <name type="scientific">Desulfovibrio fairfieldensis</name>
    <dbReference type="NCBI Taxonomy" id="44742"/>
    <lineage>
        <taxon>Bacteria</taxon>
        <taxon>Pseudomonadati</taxon>
        <taxon>Thermodesulfobacteriota</taxon>
        <taxon>Desulfovibrionia</taxon>
        <taxon>Desulfovibrionales</taxon>
        <taxon>Desulfovibrionaceae</taxon>
        <taxon>Desulfovibrio</taxon>
    </lineage>
</organism>
<keyword evidence="1" id="KW-0805">Transcription regulation</keyword>
<dbReference type="GO" id="GO:0008757">
    <property type="term" value="F:S-adenosylmethionine-dependent methyltransferase activity"/>
    <property type="evidence" value="ECO:0007669"/>
    <property type="project" value="InterPro"/>
</dbReference>
<dbReference type="GO" id="GO:0003700">
    <property type="term" value="F:DNA-binding transcription factor activity"/>
    <property type="evidence" value="ECO:0007669"/>
    <property type="project" value="InterPro"/>
</dbReference>
<dbReference type="PROSITE" id="PS50987">
    <property type="entry name" value="HTH_ARSR_2"/>
    <property type="match status" value="1"/>
</dbReference>
<dbReference type="NCBIfam" id="NF033788">
    <property type="entry name" value="HTH_metalloreg"/>
    <property type="match status" value="1"/>
</dbReference>
<feature type="domain" description="HTH arsR-type" evidence="4">
    <location>
        <begin position="1"/>
        <end position="88"/>
    </location>
</feature>
<dbReference type="RefSeq" id="WP_062254125.1">
    <property type="nucleotide sequence ID" value="NZ_CP014229.1"/>
</dbReference>
<evidence type="ECO:0000256" key="1">
    <source>
        <dbReference type="ARBA" id="ARBA00023015"/>
    </source>
</evidence>
<dbReference type="AlphaFoldDB" id="A0A0X8JLW3"/>
<keyword evidence="2" id="KW-0238">DNA-binding</keyword>
<reference evidence="6" key="1">
    <citation type="submission" date="2016-02" db="EMBL/GenBank/DDBJ databases">
        <authorList>
            <person name="Holder M.E."/>
            <person name="Ajami N.J."/>
            <person name="Petrosino J.F."/>
        </authorList>
    </citation>
    <scope>NUCLEOTIDE SEQUENCE [LARGE SCALE GENOMIC DNA]</scope>
    <source>
        <strain evidence="6">CCUG 45958</strain>
    </source>
</reference>
<dbReference type="SUPFAM" id="SSF46785">
    <property type="entry name" value="Winged helix' DNA-binding domain"/>
    <property type="match status" value="1"/>
</dbReference>
<dbReference type="InterPro" id="IPR013216">
    <property type="entry name" value="Methyltransf_11"/>
</dbReference>
<dbReference type="KEGG" id="dfi:AXF13_13855"/>
<sequence>MALLHFKALSDETRLRLVHILLHYELSVNELVSILGMGQSRVSRHLKILTEAGLLTSRRDGLWVFYAAPRAGEEREFLRAVMPFVPADAVMRADLSMAAQILEERARKTRQFFNAIAEDWDELNREVLGAFDLPEAVCAAVPQGCGTAVDLGCGTGAVLSRLLPLARGVIGVDGSARMLELCRRRFSQEDLAEGRVSLRIGELSHLPLRDHEADFACINLVLHHLSAPEEGLREIRRIMAPGGRLFVADFLRHNDETMRSRYGDRWLGFEENELATGLEQAGFAVLDSARQPVGRGLALLLTGAEAR</sequence>
<dbReference type="SUPFAM" id="SSF53335">
    <property type="entry name" value="S-adenosyl-L-methionine-dependent methyltransferases"/>
    <property type="match status" value="1"/>
</dbReference>
<dbReference type="PRINTS" id="PR00778">
    <property type="entry name" value="HTHARSR"/>
</dbReference>
<dbReference type="PANTHER" id="PTHR33154:SF18">
    <property type="entry name" value="ARSENICAL RESISTANCE OPERON REPRESSOR"/>
    <property type="match status" value="1"/>
</dbReference>
<keyword evidence="6" id="KW-1185">Reference proteome</keyword>
<dbReference type="Gene3D" id="1.10.10.10">
    <property type="entry name" value="Winged helix-like DNA-binding domain superfamily/Winged helix DNA-binding domain"/>
    <property type="match status" value="1"/>
</dbReference>
<name>A0A0X8JLW3_9BACT</name>
<dbReference type="InterPro" id="IPR036390">
    <property type="entry name" value="WH_DNA-bd_sf"/>
</dbReference>
<evidence type="ECO:0000256" key="2">
    <source>
        <dbReference type="ARBA" id="ARBA00023125"/>
    </source>
</evidence>
<evidence type="ECO:0000313" key="5">
    <source>
        <dbReference type="EMBL" id="AMD91121.1"/>
    </source>
</evidence>
<dbReference type="CDD" id="cd02440">
    <property type="entry name" value="AdoMet_MTases"/>
    <property type="match status" value="1"/>
</dbReference>
<dbReference type="EMBL" id="CP014229">
    <property type="protein sequence ID" value="AMD91121.1"/>
    <property type="molecule type" value="Genomic_DNA"/>
</dbReference>
<dbReference type="STRING" id="44742.AXF13_13855"/>
<evidence type="ECO:0000256" key="3">
    <source>
        <dbReference type="ARBA" id="ARBA00023163"/>
    </source>
</evidence>
<dbReference type="InterPro" id="IPR011991">
    <property type="entry name" value="ArsR-like_HTH"/>
</dbReference>
<keyword evidence="3" id="KW-0804">Transcription</keyword>
<protein>
    <submittedName>
        <fullName evidence="5">ArsR family transcriptional regulator</fullName>
    </submittedName>
</protein>
<gene>
    <name evidence="5" type="ORF">AXF13_13855</name>
</gene>
<dbReference type="InterPro" id="IPR001845">
    <property type="entry name" value="HTH_ArsR_DNA-bd_dom"/>
</dbReference>
<dbReference type="InterPro" id="IPR051081">
    <property type="entry name" value="HTH_MetalResp_TranReg"/>
</dbReference>
<proteinExistence type="predicted"/>
<dbReference type="InterPro" id="IPR029063">
    <property type="entry name" value="SAM-dependent_MTases_sf"/>
</dbReference>
<dbReference type="Pfam" id="PF01022">
    <property type="entry name" value="HTH_5"/>
    <property type="match status" value="1"/>
</dbReference>
<dbReference type="CDD" id="cd00090">
    <property type="entry name" value="HTH_ARSR"/>
    <property type="match status" value="1"/>
</dbReference>
<dbReference type="Pfam" id="PF08241">
    <property type="entry name" value="Methyltransf_11"/>
    <property type="match status" value="1"/>
</dbReference>
<dbReference type="InterPro" id="IPR036388">
    <property type="entry name" value="WH-like_DNA-bd_sf"/>
</dbReference>
<dbReference type="Proteomes" id="UP000069241">
    <property type="component" value="Chromosome"/>
</dbReference>
<accession>A0A0X8JLW3</accession>
<dbReference type="Gene3D" id="3.40.50.150">
    <property type="entry name" value="Vaccinia Virus protein VP39"/>
    <property type="match status" value="1"/>
</dbReference>